<evidence type="ECO:0000256" key="9">
    <source>
        <dbReference type="ARBA" id="ARBA00023157"/>
    </source>
</evidence>
<reference evidence="14 15" key="2">
    <citation type="journal article" date="2017" name="Front. Plant Sci.">
        <title>Gene Classification and Mining of Molecular Markers Useful in Red Clover (Trifolium pratense) Breeding.</title>
        <authorList>
            <person name="Istvanek J."/>
            <person name="Dluhosova J."/>
            <person name="Dluhos P."/>
            <person name="Patkova L."/>
            <person name="Nedelnik J."/>
            <person name="Repkova J."/>
        </authorList>
    </citation>
    <scope>NUCLEOTIDE SEQUENCE [LARGE SCALE GENOMIC DNA]</scope>
    <source>
        <strain evidence="15">cv. Tatra</strain>
        <tissue evidence="14">Young leaves</tissue>
    </source>
</reference>
<evidence type="ECO:0000256" key="7">
    <source>
        <dbReference type="ARBA" id="ARBA00022989"/>
    </source>
</evidence>
<dbReference type="InterPro" id="IPR000719">
    <property type="entry name" value="Prot_kinase_dom"/>
</dbReference>
<feature type="chain" id="PRO_5014454366" evidence="11">
    <location>
        <begin position="24"/>
        <end position="641"/>
    </location>
</feature>
<dbReference type="AlphaFoldDB" id="A0A2K3LF15"/>
<keyword evidence="9" id="KW-1015">Disulfide bond</keyword>
<dbReference type="GO" id="GO:0004672">
    <property type="term" value="F:protein kinase activity"/>
    <property type="evidence" value="ECO:0007669"/>
    <property type="project" value="InterPro"/>
</dbReference>
<keyword evidence="5" id="KW-0547">Nucleotide-binding</keyword>
<dbReference type="InterPro" id="IPR018392">
    <property type="entry name" value="LysM"/>
</dbReference>
<feature type="signal peptide" evidence="11">
    <location>
        <begin position="1"/>
        <end position="23"/>
    </location>
</feature>
<evidence type="ECO:0000256" key="11">
    <source>
        <dbReference type="SAM" id="SignalP"/>
    </source>
</evidence>
<dbReference type="InterPro" id="IPR056562">
    <property type="entry name" value="LysM2_CERK1_LYK3_4_5"/>
</dbReference>
<feature type="domain" description="LysM" evidence="13">
    <location>
        <begin position="189"/>
        <end position="234"/>
    </location>
</feature>
<dbReference type="PROSITE" id="PS50011">
    <property type="entry name" value="PROTEIN_KINASE_DOM"/>
    <property type="match status" value="1"/>
</dbReference>
<evidence type="ECO:0000313" key="15">
    <source>
        <dbReference type="Proteomes" id="UP000236291"/>
    </source>
</evidence>
<dbReference type="Pfam" id="PF07714">
    <property type="entry name" value="PK_Tyr_Ser-Thr"/>
    <property type="match status" value="1"/>
</dbReference>
<evidence type="ECO:0000256" key="1">
    <source>
        <dbReference type="ARBA" id="ARBA00004162"/>
    </source>
</evidence>
<evidence type="ECO:0000256" key="6">
    <source>
        <dbReference type="ARBA" id="ARBA00022840"/>
    </source>
</evidence>
<protein>
    <submittedName>
        <fullName evidence="14">LysM domain receptor-like protein kinase 4-like protein</fullName>
    </submittedName>
</protein>
<dbReference type="Pfam" id="PF23473">
    <property type="entry name" value="LysM3_LYK4_5"/>
    <property type="match status" value="1"/>
</dbReference>
<keyword evidence="2" id="KW-1003">Cell membrane</keyword>
<evidence type="ECO:0000259" key="12">
    <source>
        <dbReference type="PROSITE" id="PS50011"/>
    </source>
</evidence>
<dbReference type="GO" id="GO:0051707">
    <property type="term" value="P:response to other organism"/>
    <property type="evidence" value="ECO:0007669"/>
    <property type="project" value="UniProtKB-ARBA"/>
</dbReference>
<dbReference type="Gene3D" id="3.10.350.10">
    <property type="entry name" value="LysM domain"/>
    <property type="match status" value="1"/>
</dbReference>
<evidence type="ECO:0000256" key="4">
    <source>
        <dbReference type="ARBA" id="ARBA00022729"/>
    </source>
</evidence>
<comment type="caution">
    <text evidence="14">The sequence shown here is derived from an EMBL/GenBank/DDBJ whole genome shotgun (WGS) entry which is preliminary data.</text>
</comment>
<accession>A0A2K3LF15</accession>
<proteinExistence type="predicted"/>
<evidence type="ECO:0000256" key="10">
    <source>
        <dbReference type="SAM" id="Phobius"/>
    </source>
</evidence>
<evidence type="ECO:0000313" key="14">
    <source>
        <dbReference type="EMBL" id="PNX77116.1"/>
    </source>
</evidence>
<feature type="domain" description="Protein kinase" evidence="12">
    <location>
        <begin position="352"/>
        <end position="618"/>
    </location>
</feature>
<evidence type="ECO:0000256" key="8">
    <source>
        <dbReference type="ARBA" id="ARBA00023136"/>
    </source>
</evidence>
<keyword evidence="4 11" id="KW-0732">Signal</keyword>
<gene>
    <name evidence="14" type="ORF">L195_g033078</name>
</gene>
<sequence>MNQVVFNFILFTLSILLSSKTKAQQNYSGNSILSCKNNDDTGPSPAFLYTCNGLNRSCLAFLTFKSNPPYNSVATISNLVSSNPDELARINRATLVTVFPPGKEVIVPVNCSCLTKDYYQAETKYMLGLNPTYFIVANDTFQGLSTCDSLMRANPYGELDLHKGIELNVPLRCACPTYHQKTNGTKYLLTYSVTWGDNISNIATRFNVTVGNLIDANGFSTETQLLFPFTTVLIPLASEPVNLKTIVANDPPPPPTPPPPTSLSCSFKKCKSNRKVLLIALTTSVLVLCVLFVLFMFLFLLRKRSARFVKRGTQFNNKRELFSEEIREEIAIIEHLSKVYSFEEIKEATENFSPKNIIKGSLFRGVFDNGKEVLAVKRMRRDASTEINLLKRINHFNLIKLQGYCENNDCIYLVYEYIENGSLREWLSKTRSIEHQSWEKRIQIALDIANGLQYLHNFTEPCYVHKDISSGNVLLNKDLRAKIANFARAEESKRMIPSGCPTSHAVGSVGYLAPEYLKEGVVSTKMDIYAFGVVLLELITGKDSITLQDGRQVMLYEIIENIVGKENEEEKVSLFIDPCLTENCRKACALQLVKLSLACLIQEPESRPNIEEVVSSLLKIQANDMQQRISPIINKSVSLER</sequence>
<dbReference type="PANTHER" id="PTHR45927">
    <property type="entry name" value="LYSM-DOMAIN RECEPTOR-LIKE KINASE-RELATED"/>
    <property type="match status" value="1"/>
</dbReference>
<dbReference type="FunFam" id="1.10.510.10:FF:000468">
    <property type="entry name" value="PTI1-like tyrosine-protein kinase 3"/>
    <property type="match status" value="1"/>
</dbReference>
<keyword evidence="8 10" id="KW-0472">Membrane</keyword>
<dbReference type="Gene3D" id="1.10.510.10">
    <property type="entry name" value="Transferase(Phosphotransferase) domain 1"/>
    <property type="match status" value="1"/>
</dbReference>
<name>A0A2K3LF15_TRIPR</name>
<dbReference type="EMBL" id="ASHM01031820">
    <property type="protein sequence ID" value="PNX77116.1"/>
    <property type="molecule type" value="Genomic_DNA"/>
</dbReference>
<dbReference type="InterPro" id="IPR036779">
    <property type="entry name" value="LysM_dom_sf"/>
</dbReference>
<keyword evidence="14" id="KW-0675">Receptor</keyword>
<dbReference type="SMART" id="SM00257">
    <property type="entry name" value="LysM"/>
    <property type="match status" value="1"/>
</dbReference>
<keyword evidence="6" id="KW-0067">ATP-binding</keyword>
<dbReference type="InterPro" id="IPR052611">
    <property type="entry name" value="Plant_RLK_LysM"/>
</dbReference>
<evidence type="ECO:0000256" key="2">
    <source>
        <dbReference type="ARBA" id="ARBA00022475"/>
    </source>
</evidence>
<dbReference type="InterPro" id="IPR011009">
    <property type="entry name" value="Kinase-like_dom_sf"/>
</dbReference>
<dbReference type="PANTHER" id="PTHR45927:SF7">
    <property type="entry name" value="LYSM-DOMAIN RECEPTOR-LIKE KINASE"/>
    <property type="match status" value="1"/>
</dbReference>
<keyword evidence="7 10" id="KW-1133">Transmembrane helix</keyword>
<dbReference type="SUPFAM" id="SSF56112">
    <property type="entry name" value="Protein kinase-like (PK-like)"/>
    <property type="match status" value="1"/>
</dbReference>
<reference evidence="14 15" key="1">
    <citation type="journal article" date="2014" name="Am. J. Bot.">
        <title>Genome assembly and annotation for red clover (Trifolium pratense; Fabaceae).</title>
        <authorList>
            <person name="Istvanek J."/>
            <person name="Jaros M."/>
            <person name="Krenek A."/>
            <person name="Repkova J."/>
        </authorList>
    </citation>
    <scope>NUCLEOTIDE SEQUENCE [LARGE SCALE GENOMIC DNA]</scope>
    <source>
        <strain evidence="15">cv. Tatra</strain>
        <tissue evidence="14">Young leaves</tissue>
    </source>
</reference>
<dbReference type="InterPro" id="IPR001245">
    <property type="entry name" value="Ser-Thr/Tyr_kinase_cat_dom"/>
</dbReference>
<dbReference type="GO" id="GO:0005524">
    <property type="term" value="F:ATP binding"/>
    <property type="evidence" value="ECO:0007669"/>
    <property type="project" value="UniProtKB-KW"/>
</dbReference>
<evidence type="ECO:0000259" key="13">
    <source>
        <dbReference type="PROSITE" id="PS51782"/>
    </source>
</evidence>
<keyword evidence="3 10" id="KW-0812">Transmembrane</keyword>
<dbReference type="Pfam" id="PF23472">
    <property type="entry name" value="LysM2_CERK1_LYK3_4_5"/>
    <property type="match status" value="1"/>
</dbReference>
<evidence type="ECO:0000256" key="5">
    <source>
        <dbReference type="ARBA" id="ARBA00022741"/>
    </source>
</evidence>
<dbReference type="PROSITE" id="PS00109">
    <property type="entry name" value="PROTEIN_KINASE_TYR"/>
    <property type="match status" value="1"/>
</dbReference>
<evidence type="ECO:0000256" key="3">
    <source>
        <dbReference type="ARBA" id="ARBA00022692"/>
    </source>
</evidence>
<dbReference type="InterPro" id="IPR008266">
    <property type="entry name" value="Tyr_kinase_AS"/>
</dbReference>
<keyword evidence="14" id="KW-0418">Kinase</keyword>
<comment type="subcellular location">
    <subcellularLocation>
        <location evidence="1">Cell membrane</location>
        <topology evidence="1">Single-pass membrane protein</topology>
    </subcellularLocation>
</comment>
<dbReference type="PROSITE" id="PS51782">
    <property type="entry name" value="LYSM"/>
    <property type="match status" value="1"/>
</dbReference>
<feature type="transmembrane region" description="Helical" evidence="10">
    <location>
        <begin position="276"/>
        <end position="301"/>
    </location>
</feature>
<dbReference type="Proteomes" id="UP000236291">
    <property type="component" value="Unassembled WGS sequence"/>
</dbReference>
<dbReference type="GO" id="GO:0005886">
    <property type="term" value="C:plasma membrane"/>
    <property type="evidence" value="ECO:0007669"/>
    <property type="project" value="UniProtKB-SubCell"/>
</dbReference>
<dbReference type="InterPro" id="IPR056563">
    <property type="entry name" value="LysM3_LYK4_5"/>
</dbReference>
<keyword evidence="14" id="KW-0808">Transferase</keyword>
<organism evidence="14 15">
    <name type="scientific">Trifolium pratense</name>
    <name type="common">Red clover</name>
    <dbReference type="NCBI Taxonomy" id="57577"/>
    <lineage>
        <taxon>Eukaryota</taxon>
        <taxon>Viridiplantae</taxon>
        <taxon>Streptophyta</taxon>
        <taxon>Embryophyta</taxon>
        <taxon>Tracheophyta</taxon>
        <taxon>Spermatophyta</taxon>
        <taxon>Magnoliopsida</taxon>
        <taxon>eudicotyledons</taxon>
        <taxon>Gunneridae</taxon>
        <taxon>Pentapetalae</taxon>
        <taxon>rosids</taxon>
        <taxon>fabids</taxon>
        <taxon>Fabales</taxon>
        <taxon>Fabaceae</taxon>
        <taxon>Papilionoideae</taxon>
        <taxon>50 kb inversion clade</taxon>
        <taxon>NPAAA clade</taxon>
        <taxon>Hologalegina</taxon>
        <taxon>IRL clade</taxon>
        <taxon>Trifolieae</taxon>
        <taxon>Trifolium</taxon>
    </lineage>
</organism>
<dbReference type="SUPFAM" id="SSF54106">
    <property type="entry name" value="LysM domain"/>
    <property type="match status" value="1"/>
</dbReference>
<dbReference type="Gene3D" id="3.30.200.20">
    <property type="entry name" value="Phosphorylase Kinase, domain 1"/>
    <property type="match status" value="1"/>
</dbReference>
<dbReference type="Pfam" id="PF23446">
    <property type="entry name" value="LysM1_NFP_LYK"/>
    <property type="match status" value="1"/>
</dbReference>
<dbReference type="InterPro" id="IPR056561">
    <property type="entry name" value="NFP_LYK_LysM1"/>
</dbReference>
<dbReference type="STRING" id="57577.A0A2K3LF15"/>